<protein>
    <submittedName>
        <fullName evidence="3">Uncharacterized protein</fullName>
    </submittedName>
</protein>
<feature type="transmembrane region" description="Helical" evidence="2">
    <location>
        <begin position="1279"/>
        <end position="1302"/>
    </location>
</feature>
<sequence>AGDGWVMTEAAAIQAGSDGSNFASVAAEEWEDERWYARPEWEKWQRQQVMAALRARSVLRRNVLEAPRPAGRVPICDARHWRASFEILLVERESFVAAWATWLGCMAFSKAASGRSRAIAAAQRRAKFHSSRLGEAAPGACGKWRSVTGWFSNPGPSARNARYSALRASRRWTEEMQALEFGVEIPACLQALKPADIYVLRLHQGSVAAEIEALTDALQHRRCRAAYGAQDSSDTLGRTSVKRHCVQPLTAHHLMLLTADGKPDHRPIETSKGCLHIPFPVTLWWVSVPGAKVAGGGILSNPETPTLALLPFIVLVTSPEGAKWVYVLAELLSALIAVSFHVLRHFCSPPSPMQRKLNRHAKRLARANPDPSPAPKGPSRAIRAGHVVDVYGAFDDCIRSRDMYYVATNIIKPLTKASRLSYAEVVGPQPVDWFVSHYWGTSFAHFVFSIKKHSETVVEAPRNAADVSYWICSLSNNQWELEMEIGSSWEDSSFYLALLSTTCVGTAMVLDDEAWPLTRAWCLFEVLQTKIIRTKRDDFQGLYLCTSTGVLQKGKAGVDVAMRIAERLTKLRLENATASDKEMIDDLVSKMPGGFAEVNRFVKSNIAEALRTMQAAFTSDLEKLLTTLDSCEGDPTNTNDMPTVHLFMGSYKWGDQQVHDDFDDSAREEPDLTEGGGLSDEKAVDGQLTLSRDDSAIEGLREAFAVANMKRDMQNQGVAWCQSRGAECLGDVMQVFDTFAADLKLKPLEKKRLEKALNAAIERYGPGENYCDAPAEEAPAAAYPKPAQQPSEASRPAAEAAPAEKAAEGAATAYEKPGTEEEDPRPAEAEEAAAEEDQHPRLSRMIVDPVSSLRSQLRASLARCADFSHDMGASHVVRYAALPCADPDKAAEPRDGCEDASAASLRSTATTQYSEEEKAASSVPRCWWPKYVLLAVCLVCYGFGITQVQRSNLELISFLSSQGMPSAALAVLVFSVAIPVVKFGMVFLVLWRPKMLSPPQLHWICRALCAISPYQMCDIFLVMFMLSYLNIGMASPDVAGSGYSCELCGGFTTFFVYCVSSVVLAQLLEAEMEMEANIFFNNSAPATSVREVFSARSTPGRASIETADEAEDRASCSGRLQFRIVTGLWFLCLVAMALPAPPLSLQVRIAGLVVYRQDPTILELFASLAAQSLCFAAVEVVLVVIAPLCCVLHSLFQPQTSCAKIAQSRIISPSVMGDVAAVALCTLYLSIQEPWSKFVRLCVRLPDHPWVLCAVLGAGVCSAWLRGSAQAAGAGRSQGCCCSACAGAVWVFWCLAICFLGPTEPARPANLRELNMALRTKTPIRKRTEDKPQHEKIIQAIDDKVDDITEQFKSMRLNFDKIQDRLEECCDDQYVFRKQQLWALQAQVREQRDKAAKEECMVGWPASATATQRTEFVKWCLKEADIDISTCDISHSVKYQQLSPMTILTFRHPSLRIQMDKWFKEEYINKKKTLNFYMDGQCTTDAIKLRPQVAVWDRIKGEPLKICLKAMDIANRTGQIKVNMDRVKPWWNHNAIYDDYYTFAWVYFSVRDVQAIVYLDQSIYKAVKDTWAEAAQALRTRIPTEPSSSSQSKGKGNSKGKGKAFDTTLGEYPFEFKLAEVKDWHYDRDVRAHQEQARDEDM</sequence>
<reference evidence="3 4" key="1">
    <citation type="submission" date="2016-02" db="EMBL/GenBank/DDBJ databases">
        <title>Genome analysis of coral dinoflagellate symbionts highlights evolutionary adaptations to a symbiotic lifestyle.</title>
        <authorList>
            <person name="Aranda M."/>
            <person name="Li Y."/>
            <person name="Liew Y.J."/>
            <person name="Baumgarten S."/>
            <person name="Simakov O."/>
            <person name="Wilson M."/>
            <person name="Piel J."/>
            <person name="Ashoor H."/>
            <person name="Bougouffa S."/>
            <person name="Bajic V.B."/>
            <person name="Ryu T."/>
            <person name="Ravasi T."/>
            <person name="Bayer T."/>
            <person name="Micklem G."/>
            <person name="Kim H."/>
            <person name="Bhak J."/>
            <person name="Lajeunesse T.C."/>
            <person name="Voolstra C.R."/>
        </authorList>
    </citation>
    <scope>NUCLEOTIDE SEQUENCE [LARGE SCALE GENOMIC DNA]</scope>
    <source>
        <strain evidence="3 4">CCMP2467</strain>
    </source>
</reference>
<gene>
    <name evidence="3" type="ORF">AK812_SmicGene16465</name>
</gene>
<feature type="transmembrane region" description="Helical" evidence="2">
    <location>
        <begin position="1164"/>
        <end position="1189"/>
    </location>
</feature>
<keyword evidence="2" id="KW-0472">Membrane</keyword>
<feature type="compositionally biased region" description="Low complexity" evidence="1">
    <location>
        <begin position="779"/>
        <end position="816"/>
    </location>
</feature>
<organism evidence="3 4">
    <name type="scientific">Symbiodinium microadriaticum</name>
    <name type="common">Dinoflagellate</name>
    <name type="synonym">Zooxanthella microadriatica</name>
    <dbReference type="NCBI Taxonomy" id="2951"/>
    <lineage>
        <taxon>Eukaryota</taxon>
        <taxon>Sar</taxon>
        <taxon>Alveolata</taxon>
        <taxon>Dinophyceae</taxon>
        <taxon>Suessiales</taxon>
        <taxon>Symbiodiniaceae</taxon>
        <taxon>Symbiodinium</taxon>
    </lineage>
</organism>
<evidence type="ECO:0000313" key="4">
    <source>
        <dbReference type="Proteomes" id="UP000186817"/>
    </source>
</evidence>
<dbReference type="Proteomes" id="UP000186817">
    <property type="component" value="Unassembled WGS sequence"/>
</dbReference>
<feature type="transmembrane region" description="Helical" evidence="2">
    <location>
        <begin position="1049"/>
        <end position="1068"/>
    </location>
</feature>
<feature type="non-terminal residue" evidence="3">
    <location>
        <position position="1"/>
    </location>
</feature>
<feature type="region of interest" description="Disordered" evidence="1">
    <location>
        <begin position="779"/>
        <end position="844"/>
    </location>
</feature>
<feature type="transmembrane region" description="Helical" evidence="2">
    <location>
        <begin position="1122"/>
        <end position="1144"/>
    </location>
</feature>
<feature type="transmembrane region" description="Helical" evidence="2">
    <location>
        <begin position="968"/>
        <end position="991"/>
    </location>
</feature>
<accession>A0A1Q9E081</accession>
<dbReference type="Pfam" id="PF04403">
    <property type="entry name" value="PqiA"/>
    <property type="match status" value="1"/>
</dbReference>
<keyword evidence="2" id="KW-0812">Transmembrane</keyword>
<proteinExistence type="predicted"/>
<evidence type="ECO:0000313" key="3">
    <source>
        <dbReference type="EMBL" id="OLQ00822.1"/>
    </source>
</evidence>
<name>A0A1Q9E081_SYMMI</name>
<feature type="transmembrane region" description="Helical" evidence="2">
    <location>
        <begin position="1210"/>
        <end position="1229"/>
    </location>
</feature>
<keyword evidence="4" id="KW-1185">Reference proteome</keyword>
<evidence type="ECO:0000256" key="1">
    <source>
        <dbReference type="SAM" id="MobiDB-lite"/>
    </source>
</evidence>
<keyword evidence="2" id="KW-1133">Transmembrane helix</keyword>
<evidence type="ECO:0000256" key="2">
    <source>
        <dbReference type="SAM" id="Phobius"/>
    </source>
</evidence>
<feature type="transmembrane region" description="Helical" evidence="2">
    <location>
        <begin position="1249"/>
        <end position="1267"/>
    </location>
</feature>
<feature type="region of interest" description="Disordered" evidence="1">
    <location>
        <begin position="661"/>
        <end position="681"/>
    </location>
</feature>
<comment type="caution">
    <text evidence="3">The sequence shown here is derived from an EMBL/GenBank/DDBJ whole genome shotgun (WGS) entry which is preliminary data.</text>
</comment>
<feature type="region of interest" description="Disordered" evidence="1">
    <location>
        <begin position="1581"/>
        <end position="1604"/>
    </location>
</feature>
<dbReference type="InterPro" id="IPR007498">
    <property type="entry name" value="PqiA-like"/>
</dbReference>
<dbReference type="OrthoDB" id="446355at2759"/>
<feature type="transmembrane region" description="Helical" evidence="2">
    <location>
        <begin position="1003"/>
        <end position="1029"/>
    </location>
</feature>
<feature type="compositionally biased region" description="Basic and acidic residues" evidence="1">
    <location>
        <begin position="661"/>
        <end position="670"/>
    </location>
</feature>
<dbReference type="EMBL" id="LSRX01000314">
    <property type="protein sequence ID" value="OLQ00822.1"/>
    <property type="molecule type" value="Genomic_DNA"/>
</dbReference>